<dbReference type="EMBL" id="JAQQWN010000002">
    <property type="protein sequence ID" value="KAK8093952.1"/>
    <property type="molecule type" value="Genomic_DNA"/>
</dbReference>
<keyword evidence="1" id="KW-0472">Membrane</keyword>
<dbReference type="GeneID" id="92038012"/>
<evidence type="ECO:0000313" key="3">
    <source>
        <dbReference type="Proteomes" id="UP001433268"/>
    </source>
</evidence>
<protein>
    <submittedName>
        <fullName evidence="2">Uncharacterized protein</fullName>
    </submittedName>
</protein>
<name>A0ABR1XBG1_9PEZI</name>
<keyword evidence="3" id="KW-1185">Reference proteome</keyword>
<feature type="transmembrane region" description="Helical" evidence="1">
    <location>
        <begin position="20"/>
        <end position="44"/>
    </location>
</feature>
<keyword evidence="1" id="KW-0812">Transmembrane</keyword>
<reference evidence="2 3" key="1">
    <citation type="submission" date="2023-01" db="EMBL/GenBank/DDBJ databases">
        <title>Analysis of 21 Apiospora genomes using comparative genomics revels a genus with tremendous synthesis potential of carbohydrate active enzymes and secondary metabolites.</title>
        <authorList>
            <person name="Sorensen T."/>
        </authorList>
    </citation>
    <scope>NUCLEOTIDE SEQUENCE [LARGE SCALE GENOMIC DNA]</scope>
    <source>
        <strain evidence="2 3">CBS 114990</strain>
    </source>
</reference>
<sequence>MIANLRLPEVAYGQKLIKLLGPVSAGLLLLAEVLLLAGILFLLAKILFLLAEARLIIVDLLILRRESIGVVLGEHLKELRSSL</sequence>
<dbReference type="Proteomes" id="UP001433268">
    <property type="component" value="Unassembled WGS sequence"/>
</dbReference>
<proteinExistence type="predicted"/>
<comment type="caution">
    <text evidence="2">The sequence shown here is derived from an EMBL/GenBank/DDBJ whole genome shotgun (WGS) entry which is preliminary data.</text>
</comment>
<gene>
    <name evidence="2" type="ORF">PG997_000637</name>
</gene>
<keyword evidence="1" id="KW-1133">Transmembrane helix</keyword>
<dbReference type="RefSeq" id="XP_066674725.1">
    <property type="nucleotide sequence ID" value="XM_066804952.1"/>
</dbReference>
<evidence type="ECO:0000256" key="1">
    <source>
        <dbReference type="SAM" id="Phobius"/>
    </source>
</evidence>
<organism evidence="2 3">
    <name type="scientific">Apiospora hydei</name>
    <dbReference type="NCBI Taxonomy" id="1337664"/>
    <lineage>
        <taxon>Eukaryota</taxon>
        <taxon>Fungi</taxon>
        <taxon>Dikarya</taxon>
        <taxon>Ascomycota</taxon>
        <taxon>Pezizomycotina</taxon>
        <taxon>Sordariomycetes</taxon>
        <taxon>Xylariomycetidae</taxon>
        <taxon>Amphisphaeriales</taxon>
        <taxon>Apiosporaceae</taxon>
        <taxon>Apiospora</taxon>
    </lineage>
</organism>
<accession>A0ABR1XBG1</accession>
<evidence type="ECO:0000313" key="2">
    <source>
        <dbReference type="EMBL" id="KAK8093952.1"/>
    </source>
</evidence>